<sequence>MSLPSSSVVVSPSPRKYTSLFNPDEIQSNQEAQYAATGGNSSYPDFGNGDKLEDDRGPSEIRGSSDEDSEISHTNDVGDSDDEEYEPPSSLKELEGSPPRLNKFHGPPSTWRGWTRRERHEYAALETMRSRDLSIHLYNSFMLKNKAKKAKARKLATGTFNGASSGEQRDSIPPFAPNRGWTAWPMPPDEVPRADERINKDPDDVWTLSMVPDNRPSAELEACIVAHMMRISRQRFEARPWDWREAQRFEREGSTSRHDSESVLVKDENGSDDLLPPNPDLHPVIQTDDEESRKLLCPEARNILERLDNLLLNLQAARSTCAAVSRRSKRESKLPNTGARSSTLNDEARSPSQINYVHSVVESEDGANSEDDKITSTSPLQDRGNRAERFESHLPSQTSSQKRPVRFGLRDWSEVLGVASLTGWPTAAVMRASRRCADLFGEDQVFRTMYENTVQLGKTEDGMPCWKHAESDQSDTEAKLTQNRPMFSGIDNPKQDERYCPVAGCPRQLRGFSRAWNLNQHLKKAHADLLAESNFSLPNGCINDIIFSSFQ</sequence>
<protein>
    <submittedName>
        <fullName evidence="4">Uncharacterized protein</fullName>
    </submittedName>
</protein>
<accession>D4DDK5</accession>
<feature type="compositionally biased region" description="Low complexity" evidence="1">
    <location>
        <begin position="1"/>
        <end position="14"/>
    </location>
</feature>
<dbReference type="RefSeq" id="XP_003020690.1">
    <property type="nucleotide sequence ID" value="XM_003020644.1"/>
</dbReference>
<feature type="domain" description="Rrn9" evidence="2">
    <location>
        <begin position="125"/>
        <end position="198"/>
    </location>
</feature>
<keyword evidence="5" id="KW-1185">Reference proteome</keyword>
<dbReference type="Pfam" id="PF10680">
    <property type="entry name" value="RRN9"/>
    <property type="match status" value="1"/>
</dbReference>
<comment type="caution">
    <text evidence="4">The sequence shown here is derived from an EMBL/GenBank/DDBJ whole genome shotgun (WGS) entry which is preliminary data.</text>
</comment>
<reference evidence="5" key="1">
    <citation type="journal article" date="2011" name="Genome Biol.">
        <title>Comparative and functional genomics provide insights into the pathogenicity of dermatophytic fungi.</title>
        <authorList>
            <person name="Burmester A."/>
            <person name="Shelest E."/>
            <person name="Gloeckner G."/>
            <person name="Heddergott C."/>
            <person name="Schindler S."/>
            <person name="Staib P."/>
            <person name="Heidel A."/>
            <person name="Felder M."/>
            <person name="Petzold A."/>
            <person name="Szafranski K."/>
            <person name="Feuermann M."/>
            <person name="Pedruzzi I."/>
            <person name="Priebe S."/>
            <person name="Groth M."/>
            <person name="Winkler R."/>
            <person name="Li W."/>
            <person name="Kniemeyer O."/>
            <person name="Schroeckh V."/>
            <person name="Hertweck C."/>
            <person name="Hube B."/>
            <person name="White T.C."/>
            <person name="Platzer M."/>
            <person name="Guthke R."/>
            <person name="Heitman J."/>
            <person name="Woestemeyer J."/>
            <person name="Zipfel P.F."/>
            <person name="Monod M."/>
            <person name="Brakhage A.A."/>
        </authorList>
    </citation>
    <scope>NUCLEOTIDE SEQUENCE [LARGE SCALE GENOMIC DNA]</scope>
    <source>
        <strain evidence="5">HKI 0517</strain>
    </source>
</reference>
<dbReference type="InterPro" id="IPR019622">
    <property type="entry name" value="Rrn9_dom"/>
</dbReference>
<feature type="region of interest" description="Disordered" evidence="1">
    <location>
        <begin position="248"/>
        <end position="291"/>
    </location>
</feature>
<evidence type="ECO:0000259" key="2">
    <source>
        <dbReference type="Pfam" id="PF10680"/>
    </source>
</evidence>
<feature type="compositionally biased region" description="Basic and acidic residues" evidence="1">
    <location>
        <begin position="248"/>
        <end position="269"/>
    </location>
</feature>
<evidence type="ECO:0000313" key="5">
    <source>
        <dbReference type="Proteomes" id="UP000008383"/>
    </source>
</evidence>
<feature type="region of interest" description="Disordered" evidence="1">
    <location>
        <begin position="1"/>
        <end position="112"/>
    </location>
</feature>
<dbReference type="EMBL" id="ACYE01000266">
    <property type="protein sequence ID" value="EFE40072.1"/>
    <property type="molecule type" value="Genomic_DNA"/>
</dbReference>
<feature type="compositionally biased region" description="Polar residues" evidence="1">
    <location>
        <begin position="19"/>
        <end position="43"/>
    </location>
</feature>
<dbReference type="KEGG" id="tve:TRV_05216"/>
<proteinExistence type="predicted"/>
<feature type="compositionally biased region" description="Basic and acidic residues" evidence="1">
    <location>
        <begin position="383"/>
        <end position="392"/>
    </location>
</feature>
<dbReference type="HOGENOM" id="CLU_017870_0_0_1"/>
<dbReference type="AlphaFoldDB" id="D4DDK5"/>
<dbReference type="Proteomes" id="UP000008383">
    <property type="component" value="Unassembled WGS sequence"/>
</dbReference>
<dbReference type="GeneID" id="9577389"/>
<name>D4DDK5_TRIVH</name>
<gene>
    <name evidence="4" type="ORF">TRV_05216</name>
</gene>
<evidence type="ECO:0000259" key="3">
    <source>
        <dbReference type="Pfam" id="PF26176"/>
    </source>
</evidence>
<feature type="compositionally biased region" description="Polar residues" evidence="1">
    <location>
        <begin position="334"/>
        <end position="356"/>
    </location>
</feature>
<feature type="region of interest" description="Disordered" evidence="1">
    <location>
        <begin position="322"/>
        <end position="402"/>
    </location>
</feature>
<dbReference type="Pfam" id="PF26176">
    <property type="entry name" value="zf_C2H2_17_2"/>
    <property type="match status" value="1"/>
</dbReference>
<feature type="domain" description="C2H2-domain containing protein second zinc finger" evidence="3">
    <location>
        <begin position="500"/>
        <end position="526"/>
    </location>
</feature>
<feature type="region of interest" description="Disordered" evidence="1">
    <location>
        <begin position="159"/>
        <end position="191"/>
    </location>
</feature>
<evidence type="ECO:0000313" key="4">
    <source>
        <dbReference type="EMBL" id="EFE40072.1"/>
    </source>
</evidence>
<feature type="compositionally biased region" description="Basic and acidic residues" evidence="1">
    <location>
        <begin position="48"/>
        <end position="73"/>
    </location>
</feature>
<dbReference type="OrthoDB" id="5412288at2759"/>
<evidence type="ECO:0000256" key="1">
    <source>
        <dbReference type="SAM" id="MobiDB-lite"/>
    </source>
</evidence>
<organism evidence="4 5">
    <name type="scientific">Trichophyton verrucosum (strain HKI 0517)</name>
    <dbReference type="NCBI Taxonomy" id="663202"/>
    <lineage>
        <taxon>Eukaryota</taxon>
        <taxon>Fungi</taxon>
        <taxon>Dikarya</taxon>
        <taxon>Ascomycota</taxon>
        <taxon>Pezizomycotina</taxon>
        <taxon>Eurotiomycetes</taxon>
        <taxon>Eurotiomycetidae</taxon>
        <taxon>Onygenales</taxon>
        <taxon>Arthrodermataceae</taxon>
        <taxon>Trichophyton</taxon>
    </lineage>
</organism>
<dbReference type="InterPro" id="IPR059095">
    <property type="entry name" value="Znf_C2H2_17_2nd"/>
</dbReference>